<gene>
    <name evidence="2" type="ORF">NUU61_006241</name>
</gene>
<keyword evidence="1" id="KW-0732">Signal</keyword>
<comment type="caution">
    <text evidence="2">The sequence shown here is derived from an EMBL/GenBank/DDBJ whole genome shotgun (WGS) entry which is preliminary data.</text>
</comment>
<proteinExistence type="predicted"/>
<dbReference type="GeneID" id="81395938"/>
<dbReference type="RefSeq" id="XP_056509569.1">
    <property type="nucleotide sequence ID" value="XM_056656769.1"/>
</dbReference>
<evidence type="ECO:0000313" key="3">
    <source>
        <dbReference type="Proteomes" id="UP001141434"/>
    </source>
</evidence>
<reference evidence="2" key="1">
    <citation type="submission" date="2022-11" db="EMBL/GenBank/DDBJ databases">
        <authorList>
            <person name="Petersen C."/>
        </authorList>
    </citation>
    <scope>NUCLEOTIDE SEQUENCE</scope>
    <source>
        <strain evidence="2">IBT 34128</strain>
    </source>
</reference>
<dbReference type="EMBL" id="JAPMSZ010000009">
    <property type="protein sequence ID" value="KAJ5091371.1"/>
    <property type="molecule type" value="Genomic_DNA"/>
</dbReference>
<dbReference type="AlphaFoldDB" id="A0A9W9F0R0"/>
<sequence>MRFFVLSVIASALPATLAVSGLSDSCSDCFIDPNRYWYLQCRGCKYEYPADHVGYSNCQRDSDQDKWQCTDSLTSLDLNGCVVNNGNKLEYRPEYVSSSPQCIYTGLWRLADANHFSYLQFSGGFANSCDHDSIKVDGHTLSATCGGKDLSTDLGKAGIVHRSF</sequence>
<dbReference type="Proteomes" id="UP001141434">
    <property type="component" value="Unassembled WGS sequence"/>
</dbReference>
<reference evidence="2" key="2">
    <citation type="journal article" date="2023" name="IMA Fungus">
        <title>Comparative genomic study of the Penicillium genus elucidates a diverse pangenome and 15 lateral gene transfer events.</title>
        <authorList>
            <person name="Petersen C."/>
            <person name="Sorensen T."/>
            <person name="Nielsen M.R."/>
            <person name="Sondergaard T.E."/>
            <person name="Sorensen J.L."/>
            <person name="Fitzpatrick D.A."/>
            <person name="Frisvad J.C."/>
            <person name="Nielsen K.L."/>
        </authorList>
    </citation>
    <scope>NUCLEOTIDE SEQUENCE</scope>
    <source>
        <strain evidence="2">IBT 34128</strain>
    </source>
</reference>
<dbReference type="Gene3D" id="2.30.60.10">
    <property type="entry name" value="Cyanovirin-N"/>
    <property type="match status" value="1"/>
</dbReference>
<protein>
    <recommendedName>
        <fullName evidence="4">Cyanovirin-N domain-containing protein</fullName>
    </recommendedName>
</protein>
<evidence type="ECO:0000256" key="1">
    <source>
        <dbReference type="SAM" id="SignalP"/>
    </source>
</evidence>
<evidence type="ECO:0000313" key="2">
    <source>
        <dbReference type="EMBL" id="KAJ5091371.1"/>
    </source>
</evidence>
<feature type="chain" id="PRO_5040756498" description="Cyanovirin-N domain-containing protein" evidence="1">
    <location>
        <begin position="19"/>
        <end position="164"/>
    </location>
</feature>
<organism evidence="2 3">
    <name type="scientific">Penicillium alfredii</name>
    <dbReference type="NCBI Taxonomy" id="1506179"/>
    <lineage>
        <taxon>Eukaryota</taxon>
        <taxon>Fungi</taxon>
        <taxon>Dikarya</taxon>
        <taxon>Ascomycota</taxon>
        <taxon>Pezizomycotina</taxon>
        <taxon>Eurotiomycetes</taxon>
        <taxon>Eurotiomycetidae</taxon>
        <taxon>Eurotiales</taxon>
        <taxon>Aspergillaceae</taxon>
        <taxon>Penicillium</taxon>
    </lineage>
</organism>
<keyword evidence="3" id="KW-1185">Reference proteome</keyword>
<dbReference type="InterPro" id="IPR036673">
    <property type="entry name" value="Cyanovirin-N_sf"/>
</dbReference>
<feature type="signal peptide" evidence="1">
    <location>
        <begin position="1"/>
        <end position="18"/>
    </location>
</feature>
<name>A0A9W9F0R0_9EURO</name>
<evidence type="ECO:0008006" key="4">
    <source>
        <dbReference type="Google" id="ProtNLM"/>
    </source>
</evidence>
<accession>A0A9W9F0R0</accession>